<reference evidence="2" key="1">
    <citation type="submission" date="2014-09" db="EMBL/GenBank/DDBJ databases">
        <authorList>
            <person name="Mudge J."/>
            <person name="Ramaraj T."/>
            <person name="Lindquist I.E."/>
            <person name="Bharti A.K."/>
            <person name="Sundararajan A."/>
            <person name="Cameron C.T."/>
            <person name="Woodward J.E."/>
            <person name="May G.D."/>
            <person name="Brubaker C."/>
            <person name="Broadhvest J."/>
            <person name="Wilkins T.A."/>
        </authorList>
    </citation>
    <scope>NUCLEOTIDE SEQUENCE</scope>
    <source>
        <strain evidence="2">cv. AKA8401</strain>
    </source>
</reference>
<protein>
    <submittedName>
        <fullName evidence="1">Uncharacterized protein</fullName>
    </submittedName>
</protein>
<dbReference type="EMBL" id="JRRC01036878">
    <property type="protein sequence ID" value="KHF98350.1"/>
    <property type="molecule type" value="Genomic_DNA"/>
</dbReference>
<keyword evidence="2" id="KW-1185">Reference proteome</keyword>
<dbReference type="Proteomes" id="UP000032142">
    <property type="component" value="Unassembled WGS sequence"/>
</dbReference>
<comment type="caution">
    <text evidence="1">The sequence shown here is derived from an EMBL/GenBank/DDBJ whole genome shotgun (WGS) entry which is preliminary data.</text>
</comment>
<evidence type="ECO:0000313" key="2">
    <source>
        <dbReference type="Proteomes" id="UP000032142"/>
    </source>
</evidence>
<gene>
    <name evidence="1" type="ORF">F383_37547</name>
</gene>
<sequence>MQLNKMRMMLC</sequence>
<proteinExistence type="predicted"/>
<evidence type="ECO:0000313" key="1">
    <source>
        <dbReference type="EMBL" id="KHF98350.1"/>
    </source>
</evidence>
<organism evidence="1 2">
    <name type="scientific">Gossypium arboreum</name>
    <name type="common">Tree cotton</name>
    <name type="synonym">Gossypium nanking</name>
    <dbReference type="NCBI Taxonomy" id="29729"/>
    <lineage>
        <taxon>Eukaryota</taxon>
        <taxon>Viridiplantae</taxon>
        <taxon>Streptophyta</taxon>
        <taxon>Embryophyta</taxon>
        <taxon>Tracheophyta</taxon>
        <taxon>Spermatophyta</taxon>
        <taxon>Magnoliopsida</taxon>
        <taxon>eudicotyledons</taxon>
        <taxon>Gunneridae</taxon>
        <taxon>Pentapetalae</taxon>
        <taxon>rosids</taxon>
        <taxon>malvids</taxon>
        <taxon>Malvales</taxon>
        <taxon>Malvaceae</taxon>
        <taxon>Malvoideae</taxon>
        <taxon>Gossypium</taxon>
    </lineage>
</organism>
<name>A0A0B0MHI3_GOSAR</name>
<accession>A0A0B0MHI3</accession>